<dbReference type="PANTHER" id="PTHR14083:SF3">
    <property type="entry name" value="PROTEIN YIF1B-LIKE"/>
    <property type="match status" value="1"/>
</dbReference>
<dbReference type="Pfam" id="PF03878">
    <property type="entry name" value="YIF1"/>
    <property type="match status" value="1"/>
</dbReference>
<evidence type="ECO:0000313" key="16">
    <source>
        <dbReference type="Proteomes" id="UP000554482"/>
    </source>
</evidence>
<dbReference type="GO" id="GO:0005793">
    <property type="term" value="C:endoplasmic reticulum-Golgi intermediate compartment"/>
    <property type="evidence" value="ECO:0007669"/>
    <property type="project" value="TreeGrafter"/>
</dbReference>
<evidence type="ECO:0000256" key="2">
    <source>
        <dbReference type="ARBA" id="ARBA00004653"/>
    </source>
</evidence>
<dbReference type="Proteomes" id="UP000554482">
    <property type="component" value="Unassembled WGS sequence"/>
</dbReference>
<feature type="transmembrane region" description="Helical" evidence="14">
    <location>
        <begin position="539"/>
        <end position="560"/>
    </location>
</feature>
<reference evidence="15 16" key="1">
    <citation type="submission" date="2020-06" db="EMBL/GenBank/DDBJ databases">
        <title>Transcriptomic and genomic resources for Thalictrum thalictroides and T. hernandezii: Facilitating candidate gene discovery in an emerging model plant lineage.</title>
        <authorList>
            <person name="Arias T."/>
            <person name="Riano-Pachon D.M."/>
            <person name="Di Stilio V.S."/>
        </authorList>
    </citation>
    <scope>NUCLEOTIDE SEQUENCE [LARGE SCALE GENOMIC DNA]</scope>
    <source>
        <strain evidence="16">cv. WT478/WT964</strain>
        <tissue evidence="15">Leaves</tissue>
    </source>
</reference>
<dbReference type="GO" id="GO:0005789">
    <property type="term" value="C:endoplasmic reticulum membrane"/>
    <property type="evidence" value="ECO:0007669"/>
    <property type="project" value="UniProtKB-SubCell"/>
</dbReference>
<evidence type="ECO:0000256" key="7">
    <source>
        <dbReference type="ARBA" id="ARBA00022824"/>
    </source>
</evidence>
<keyword evidence="11 14" id="KW-0472">Membrane</keyword>
<keyword evidence="5 14" id="KW-0812">Transmembrane</keyword>
<keyword evidence="7" id="KW-0256">Endoplasmic reticulum</keyword>
<protein>
    <submittedName>
        <fullName evidence="15">Yif1b</fullName>
    </submittedName>
</protein>
<organism evidence="15 16">
    <name type="scientific">Thalictrum thalictroides</name>
    <name type="common">Rue-anemone</name>
    <name type="synonym">Anemone thalictroides</name>
    <dbReference type="NCBI Taxonomy" id="46969"/>
    <lineage>
        <taxon>Eukaryota</taxon>
        <taxon>Viridiplantae</taxon>
        <taxon>Streptophyta</taxon>
        <taxon>Embryophyta</taxon>
        <taxon>Tracheophyta</taxon>
        <taxon>Spermatophyta</taxon>
        <taxon>Magnoliopsida</taxon>
        <taxon>Ranunculales</taxon>
        <taxon>Ranunculaceae</taxon>
        <taxon>Thalictroideae</taxon>
        <taxon>Thalictrum</taxon>
    </lineage>
</organism>
<feature type="repeat" description="PPR" evidence="12">
    <location>
        <begin position="254"/>
        <end position="288"/>
    </location>
</feature>
<feature type="transmembrane region" description="Helical" evidence="14">
    <location>
        <begin position="506"/>
        <end position="527"/>
    </location>
</feature>
<feature type="transmembrane region" description="Helical" evidence="14">
    <location>
        <begin position="593"/>
        <end position="613"/>
    </location>
</feature>
<evidence type="ECO:0000256" key="1">
    <source>
        <dbReference type="ARBA" id="ARBA00004477"/>
    </source>
</evidence>
<evidence type="ECO:0000256" key="3">
    <source>
        <dbReference type="ARBA" id="ARBA00009727"/>
    </source>
</evidence>
<dbReference type="GO" id="GO:0006888">
    <property type="term" value="P:endoplasmic reticulum to Golgi vesicle-mediated transport"/>
    <property type="evidence" value="ECO:0007669"/>
    <property type="project" value="InterPro"/>
</dbReference>
<comment type="caution">
    <text evidence="15">The sequence shown here is derived from an EMBL/GenBank/DDBJ whole genome shotgun (WGS) entry which is preliminary data.</text>
</comment>
<evidence type="ECO:0000256" key="8">
    <source>
        <dbReference type="ARBA" id="ARBA00022927"/>
    </source>
</evidence>
<comment type="subcellular location">
    <subcellularLocation>
        <location evidence="1">Endoplasmic reticulum membrane</location>
        <topology evidence="1">Multi-pass membrane protein</topology>
    </subcellularLocation>
    <subcellularLocation>
        <location evidence="2">Golgi apparatus membrane</location>
        <topology evidence="2">Multi-pass membrane protein</topology>
    </subcellularLocation>
</comment>
<evidence type="ECO:0000256" key="14">
    <source>
        <dbReference type="SAM" id="Phobius"/>
    </source>
</evidence>
<name>A0A7J6X349_THATH</name>
<keyword evidence="8" id="KW-0653">Protein transport</keyword>
<dbReference type="PROSITE" id="PS51375">
    <property type="entry name" value="PPR"/>
    <property type="match status" value="1"/>
</dbReference>
<dbReference type="GO" id="GO:0030134">
    <property type="term" value="C:COPII-coated ER to Golgi transport vesicle"/>
    <property type="evidence" value="ECO:0007669"/>
    <property type="project" value="TreeGrafter"/>
</dbReference>
<comment type="similarity">
    <text evidence="3">Belongs to the YIF1 family.</text>
</comment>
<keyword evidence="16" id="KW-1185">Reference proteome</keyword>
<dbReference type="NCBIfam" id="TIGR00756">
    <property type="entry name" value="PPR"/>
    <property type="match status" value="1"/>
</dbReference>
<feature type="transmembrane region" description="Helical" evidence="14">
    <location>
        <begin position="634"/>
        <end position="651"/>
    </location>
</feature>
<feature type="region of interest" description="Disordered" evidence="13">
    <location>
        <begin position="131"/>
        <end position="151"/>
    </location>
</feature>
<dbReference type="AlphaFoldDB" id="A0A7J6X349"/>
<keyword evidence="4" id="KW-0813">Transport</keyword>
<accession>A0A7J6X349</accession>
<evidence type="ECO:0000256" key="12">
    <source>
        <dbReference type="PROSITE-ProRule" id="PRU00708"/>
    </source>
</evidence>
<dbReference type="EMBL" id="JABWDY010005820">
    <property type="protein sequence ID" value="KAF5204141.1"/>
    <property type="molecule type" value="Genomic_DNA"/>
</dbReference>
<evidence type="ECO:0000256" key="5">
    <source>
        <dbReference type="ARBA" id="ARBA00022692"/>
    </source>
</evidence>
<dbReference type="PANTHER" id="PTHR14083">
    <property type="entry name" value="YIP1 INTERACTING FACTOR HOMOLOG YIF1 PROTEIN"/>
    <property type="match status" value="1"/>
</dbReference>
<evidence type="ECO:0000313" key="15">
    <source>
        <dbReference type="EMBL" id="KAF5204141.1"/>
    </source>
</evidence>
<sequence>MANQTFISNVKESLPAQTAESPSLYSPVDKSSNLWEETTTGSFSDNLQNVGDGLGISSSTLKGGTASRKAFTIQDKLWSIYAAGNTVPIPFLKATDISPLALLSDNMLGGRQQDSSGNVAMETVQELFSGDGLSKKGRRGQNEIPLPPSLHERLTSSSTLLNLAQDLAYRKMCYEEMPLQEMQAAQEQQTIQNLCDTHGTILRLDSGKLVKNDIFPDEVICDLLIRGWKKDPFRLQSEAEKILIDMDYPGIPRNTETFNVLITNLCKICKTGDALNLFERMRKACCKLIISQSDLTFAESARRFVGAVTDLKFVVKFTDSVLDDWVVAEKLILGGYDPLPRRRCFSRSPQRNKTDCLIAVNPLFGNFICFLAAAAAYCKSMAKNNLEAMYYNQYQRTDAVVQRAPSPVYLQPNMFDNALFGGAGSNLIQSELGAYGEKIVESSSEYMQRNVDPHYYFQVNEDYVKNKLKVILFPFLHKGHWTRISEPTGGRLSYKPPIYDINAPDLYIPLMAFGSYLILAGLSLGLLGKFSPEALNAQFTKGLLGWFLQVLVLKVILHLLGSGDSPLLDMVAYGGYAFTGVTLAMLAKIVWRYSYYFVITWECFCMGVFLVKIMKRVLFTEMKSCEKHSSHRHYLLLFVAIFQIPLLFWLSNINA</sequence>
<evidence type="ECO:0000256" key="11">
    <source>
        <dbReference type="ARBA" id="ARBA00023136"/>
    </source>
</evidence>
<dbReference type="InterPro" id="IPR005578">
    <property type="entry name" value="Yif1_fam"/>
</dbReference>
<dbReference type="InterPro" id="IPR002885">
    <property type="entry name" value="PPR_rpt"/>
</dbReference>
<dbReference type="GO" id="GO:0000139">
    <property type="term" value="C:Golgi membrane"/>
    <property type="evidence" value="ECO:0007669"/>
    <property type="project" value="UniProtKB-SubCell"/>
</dbReference>
<evidence type="ECO:0000256" key="9">
    <source>
        <dbReference type="ARBA" id="ARBA00022989"/>
    </source>
</evidence>
<evidence type="ECO:0000256" key="4">
    <source>
        <dbReference type="ARBA" id="ARBA00022448"/>
    </source>
</evidence>
<dbReference type="InterPro" id="IPR011990">
    <property type="entry name" value="TPR-like_helical_dom_sf"/>
</dbReference>
<evidence type="ECO:0000256" key="10">
    <source>
        <dbReference type="ARBA" id="ARBA00023034"/>
    </source>
</evidence>
<evidence type="ECO:0000256" key="6">
    <source>
        <dbReference type="ARBA" id="ARBA00022737"/>
    </source>
</evidence>
<proteinExistence type="inferred from homology"/>
<keyword evidence="10" id="KW-0333">Golgi apparatus</keyword>
<evidence type="ECO:0000256" key="13">
    <source>
        <dbReference type="SAM" id="MobiDB-lite"/>
    </source>
</evidence>
<dbReference type="OrthoDB" id="337750at2759"/>
<gene>
    <name evidence="15" type="ORF">FRX31_006273</name>
</gene>
<dbReference type="GO" id="GO:0015031">
    <property type="term" value="P:protein transport"/>
    <property type="evidence" value="ECO:0007669"/>
    <property type="project" value="UniProtKB-KW"/>
</dbReference>
<keyword evidence="9 14" id="KW-1133">Transmembrane helix</keyword>
<dbReference type="Gene3D" id="1.25.40.10">
    <property type="entry name" value="Tetratricopeptide repeat domain"/>
    <property type="match status" value="1"/>
</dbReference>
<feature type="transmembrane region" description="Helical" evidence="14">
    <location>
        <begin position="567"/>
        <end position="587"/>
    </location>
</feature>
<keyword evidence="6" id="KW-0677">Repeat</keyword>